<evidence type="ECO:0000313" key="2">
    <source>
        <dbReference type="EMBL" id="KAF9063624.1"/>
    </source>
</evidence>
<gene>
    <name evidence="2" type="ORF">BDP27DRAFT_1426709</name>
</gene>
<reference evidence="2" key="1">
    <citation type="submission" date="2020-11" db="EMBL/GenBank/DDBJ databases">
        <authorList>
            <consortium name="DOE Joint Genome Institute"/>
            <person name="Ahrendt S."/>
            <person name="Riley R."/>
            <person name="Andreopoulos W."/>
            <person name="Labutti K."/>
            <person name="Pangilinan J."/>
            <person name="Ruiz-Duenas F.J."/>
            <person name="Barrasa J.M."/>
            <person name="Sanchez-Garcia M."/>
            <person name="Camarero S."/>
            <person name="Miyauchi S."/>
            <person name="Serrano A."/>
            <person name="Linde D."/>
            <person name="Babiker R."/>
            <person name="Drula E."/>
            <person name="Ayuso-Fernandez I."/>
            <person name="Pacheco R."/>
            <person name="Padilla G."/>
            <person name="Ferreira P."/>
            <person name="Barriuso J."/>
            <person name="Kellner H."/>
            <person name="Castanera R."/>
            <person name="Alfaro M."/>
            <person name="Ramirez L."/>
            <person name="Pisabarro A.G."/>
            <person name="Kuo A."/>
            <person name="Tritt A."/>
            <person name="Lipzen A."/>
            <person name="He G."/>
            <person name="Yan M."/>
            <person name="Ng V."/>
            <person name="Cullen D."/>
            <person name="Martin F."/>
            <person name="Rosso M.-N."/>
            <person name="Henrissat B."/>
            <person name="Hibbett D."/>
            <person name="Martinez A.T."/>
            <person name="Grigoriev I.V."/>
        </authorList>
    </citation>
    <scope>NUCLEOTIDE SEQUENCE</scope>
    <source>
        <strain evidence="2">AH 40177</strain>
    </source>
</reference>
<dbReference type="Proteomes" id="UP000772434">
    <property type="component" value="Unassembled WGS sequence"/>
</dbReference>
<comment type="caution">
    <text evidence="2">The sequence shown here is derived from an EMBL/GenBank/DDBJ whole genome shotgun (WGS) entry which is preliminary data.</text>
</comment>
<evidence type="ECO:0000256" key="1">
    <source>
        <dbReference type="SAM" id="MobiDB-lite"/>
    </source>
</evidence>
<protein>
    <submittedName>
        <fullName evidence="2">Uncharacterized protein</fullName>
    </submittedName>
</protein>
<keyword evidence="3" id="KW-1185">Reference proteome</keyword>
<feature type="compositionally biased region" description="Pro residues" evidence="1">
    <location>
        <begin position="157"/>
        <end position="169"/>
    </location>
</feature>
<evidence type="ECO:0000313" key="3">
    <source>
        <dbReference type="Proteomes" id="UP000772434"/>
    </source>
</evidence>
<dbReference type="EMBL" id="JADNRY010000142">
    <property type="protein sequence ID" value="KAF9063624.1"/>
    <property type="molecule type" value="Genomic_DNA"/>
</dbReference>
<feature type="region of interest" description="Disordered" evidence="1">
    <location>
        <begin position="149"/>
        <end position="192"/>
    </location>
</feature>
<dbReference type="AlphaFoldDB" id="A0A9P5PHY9"/>
<organism evidence="2 3">
    <name type="scientific">Rhodocollybia butyracea</name>
    <dbReference type="NCBI Taxonomy" id="206335"/>
    <lineage>
        <taxon>Eukaryota</taxon>
        <taxon>Fungi</taxon>
        <taxon>Dikarya</taxon>
        <taxon>Basidiomycota</taxon>
        <taxon>Agaricomycotina</taxon>
        <taxon>Agaricomycetes</taxon>
        <taxon>Agaricomycetidae</taxon>
        <taxon>Agaricales</taxon>
        <taxon>Marasmiineae</taxon>
        <taxon>Omphalotaceae</taxon>
        <taxon>Rhodocollybia</taxon>
    </lineage>
</organism>
<sequence>MTKTLEDLMIGHLGILEPLQDHKLARRPRPHLSSPTSQEELDVFSGSTRVAPFLVLQMVKSSCAYPELIDGNPAAHLSYSGEFHLVSTWPHSGWLQKDKSSWKGRPISPSNPMLYLRWSVSAAPTTVALAPVSFASALIAVSVAPQPSSGFNKPNLNPAPTPATDPNPDPDIGLGALATAHRGIGGSTLPTP</sequence>
<name>A0A9P5PHY9_9AGAR</name>
<accession>A0A9P5PHY9</accession>
<proteinExistence type="predicted"/>